<gene>
    <name evidence="1" type="ORF">PODLI_1B000829</name>
</gene>
<dbReference type="Proteomes" id="UP001178461">
    <property type="component" value="Chromosome 13"/>
</dbReference>
<proteinExistence type="predicted"/>
<keyword evidence="2" id="KW-1185">Reference proteome</keyword>
<protein>
    <submittedName>
        <fullName evidence="1">Uncharacterized protein</fullName>
    </submittedName>
</protein>
<evidence type="ECO:0000313" key="2">
    <source>
        <dbReference type="Proteomes" id="UP001178461"/>
    </source>
</evidence>
<dbReference type="EMBL" id="OX395138">
    <property type="protein sequence ID" value="CAI5790206.1"/>
    <property type="molecule type" value="Genomic_DNA"/>
</dbReference>
<organism evidence="1 2">
    <name type="scientific">Podarcis lilfordi</name>
    <name type="common">Lilford's wall lizard</name>
    <dbReference type="NCBI Taxonomy" id="74358"/>
    <lineage>
        <taxon>Eukaryota</taxon>
        <taxon>Metazoa</taxon>
        <taxon>Chordata</taxon>
        <taxon>Craniata</taxon>
        <taxon>Vertebrata</taxon>
        <taxon>Euteleostomi</taxon>
        <taxon>Lepidosauria</taxon>
        <taxon>Squamata</taxon>
        <taxon>Bifurcata</taxon>
        <taxon>Unidentata</taxon>
        <taxon>Episquamata</taxon>
        <taxon>Laterata</taxon>
        <taxon>Lacertibaenia</taxon>
        <taxon>Lacertidae</taxon>
        <taxon>Podarcis</taxon>
    </lineage>
</organism>
<name>A0AA35L5H9_9SAUR</name>
<accession>A0AA35L5H9</accession>
<evidence type="ECO:0000313" key="1">
    <source>
        <dbReference type="EMBL" id="CAI5790206.1"/>
    </source>
</evidence>
<reference evidence="1" key="1">
    <citation type="submission" date="2022-12" db="EMBL/GenBank/DDBJ databases">
        <authorList>
            <person name="Alioto T."/>
            <person name="Alioto T."/>
            <person name="Gomez Garrido J."/>
        </authorList>
    </citation>
    <scope>NUCLEOTIDE SEQUENCE</scope>
</reference>
<sequence length="129" mass="15063">MLSHFDEYLEGAAGNRFDFLPYQQKVFCITLGLQHGHTVTNQRPMKNRTKKGRCKGDSGFMKPFPFKFHPFSLSEAHLSFHCVLLHLGVCECECHCHGIIQLLCEQQLCHNFYFLKKVLNFFPPQMRKL</sequence>
<dbReference type="AlphaFoldDB" id="A0AA35L5H9"/>